<comment type="caution">
    <text evidence="1">The sequence shown here is derived from an EMBL/GenBank/DDBJ whole genome shotgun (WGS) entry which is preliminary data.</text>
</comment>
<reference evidence="1" key="1">
    <citation type="submission" date="2023-05" db="EMBL/GenBank/DDBJ databases">
        <title>Nepenthes gracilis genome sequencing.</title>
        <authorList>
            <person name="Fukushima K."/>
        </authorList>
    </citation>
    <scope>NUCLEOTIDE SEQUENCE</scope>
    <source>
        <strain evidence="1">SING2019-196</strain>
    </source>
</reference>
<name>A0AAD3SSQ6_NEPGR</name>
<dbReference type="EMBL" id="BSYO01000016">
    <property type="protein sequence ID" value="GMH16001.1"/>
    <property type="molecule type" value="Genomic_DNA"/>
</dbReference>
<protein>
    <submittedName>
        <fullName evidence="1">Uncharacterized protein</fullName>
    </submittedName>
</protein>
<keyword evidence="2" id="KW-1185">Reference proteome</keyword>
<sequence length="173" mass="18863">MAIPKFHFEIAKEPSFEPPVLEARDDDKAEGQVEMADVPCMEALVSKVEGEAATEGAVKASDSEPLAFEAWEDIFTEGVNEVVKVAATEPSELVVQEALKVLISDAPMGSSSFFEIECLNFKRQKGKALNVSLKDNKDDANHDEKSSKDDEVNYMVFKTFMISGGEATSAPPE</sequence>
<organism evidence="1 2">
    <name type="scientific">Nepenthes gracilis</name>
    <name type="common">Slender pitcher plant</name>
    <dbReference type="NCBI Taxonomy" id="150966"/>
    <lineage>
        <taxon>Eukaryota</taxon>
        <taxon>Viridiplantae</taxon>
        <taxon>Streptophyta</taxon>
        <taxon>Embryophyta</taxon>
        <taxon>Tracheophyta</taxon>
        <taxon>Spermatophyta</taxon>
        <taxon>Magnoliopsida</taxon>
        <taxon>eudicotyledons</taxon>
        <taxon>Gunneridae</taxon>
        <taxon>Pentapetalae</taxon>
        <taxon>Caryophyllales</taxon>
        <taxon>Nepenthaceae</taxon>
        <taxon>Nepenthes</taxon>
    </lineage>
</organism>
<evidence type="ECO:0000313" key="1">
    <source>
        <dbReference type="EMBL" id="GMH16001.1"/>
    </source>
</evidence>
<proteinExistence type="predicted"/>
<evidence type="ECO:0000313" key="2">
    <source>
        <dbReference type="Proteomes" id="UP001279734"/>
    </source>
</evidence>
<accession>A0AAD3SSQ6</accession>
<dbReference type="AlphaFoldDB" id="A0AAD3SSQ6"/>
<gene>
    <name evidence="1" type="ORF">Nepgr_017842</name>
</gene>
<dbReference type="Proteomes" id="UP001279734">
    <property type="component" value="Unassembled WGS sequence"/>
</dbReference>